<organism evidence="5 6">
    <name type="scientific">Bifidobacterium aquikefiri</name>
    <dbReference type="NCBI Taxonomy" id="1653207"/>
    <lineage>
        <taxon>Bacteria</taxon>
        <taxon>Bacillati</taxon>
        <taxon>Actinomycetota</taxon>
        <taxon>Actinomycetes</taxon>
        <taxon>Bifidobacteriales</taxon>
        <taxon>Bifidobacteriaceae</taxon>
        <taxon>Bifidobacterium</taxon>
    </lineage>
</organism>
<proteinExistence type="predicted"/>
<feature type="region of interest" description="Disordered" evidence="3">
    <location>
        <begin position="1"/>
        <end position="21"/>
    </location>
</feature>
<dbReference type="InterPro" id="IPR028098">
    <property type="entry name" value="Glyco_trans_4-like_N"/>
</dbReference>
<dbReference type="CDD" id="cd03801">
    <property type="entry name" value="GT4_PimA-like"/>
    <property type="match status" value="1"/>
</dbReference>
<name>A0A261G6E1_9BIFI</name>
<dbReference type="SUPFAM" id="SSF53756">
    <property type="entry name" value="UDP-Glycosyltransferase/glycogen phosphorylase"/>
    <property type="match status" value="1"/>
</dbReference>
<dbReference type="Proteomes" id="UP000216451">
    <property type="component" value="Unassembled WGS sequence"/>
</dbReference>
<dbReference type="OrthoDB" id="5240531at2"/>
<reference evidence="5 6" key="1">
    <citation type="journal article" date="2017" name="BMC Genomics">
        <title>Comparative genomic and phylogenomic analyses of the Bifidobacteriaceae family.</title>
        <authorList>
            <person name="Lugli G.A."/>
            <person name="Milani C."/>
            <person name="Turroni F."/>
            <person name="Duranti S."/>
            <person name="Mancabelli L."/>
            <person name="Mangifesta M."/>
            <person name="Ferrario C."/>
            <person name="Modesto M."/>
            <person name="Mattarelli P."/>
            <person name="Jiri K."/>
            <person name="van Sinderen D."/>
            <person name="Ventura M."/>
        </authorList>
    </citation>
    <scope>NUCLEOTIDE SEQUENCE [LARGE SCALE GENOMIC DNA]</scope>
    <source>
        <strain evidence="5 6">LMG 28769</strain>
    </source>
</reference>
<dbReference type="GO" id="GO:1901137">
    <property type="term" value="P:carbohydrate derivative biosynthetic process"/>
    <property type="evidence" value="ECO:0007669"/>
    <property type="project" value="UniProtKB-ARBA"/>
</dbReference>
<dbReference type="InterPro" id="IPR050194">
    <property type="entry name" value="Glycosyltransferase_grp1"/>
</dbReference>
<feature type="domain" description="Glycosyltransferase subfamily 4-like N-terminal" evidence="4">
    <location>
        <begin position="38"/>
        <end position="202"/>
    </location>
</feature>
<dbReference type="GeneID" id="98295727"/>
<keyword evidence="2 5" id="KW-0808">Transferase</keyword>
<accession>A0A261G6E1</accession>
<protein>
    <submittedName>
        <fullName evidence="5">Glycosyl transferase</fullName>
    </submittedName>
</protein>
<evidence type="ECO:0000256" key="2">
    <source>
        <dbReference type="ARBA" id="ARBA00022679"/>
    </source>
</evidence>
<dbReference type="PANTHER" id="PTHR45947">
    <property type="entry name" value="SULFOQUINOVOSYL TRANSFERASE SQD2"/>
    <property type="match status" value="1"/>
</dbReference>
<evidence type="ECO:0000313" key="5">
    <source>
        <dbReference type="EMBL" id="OZG66988.1"/>
    </source>
</evidence>
<evidence type="ECO:0000259" key="4">
    <source>
        <dbReference type="Pfam" id="PF13439"/>
    </source>
</evidence>
<dbReference type="Pfam" id="PF13692">
    <property type="entry name" value="Glyco_trans_1_4"/>
    <property type="match status" value="1"/>
</dbReference>
<dbReference type="AlphaFoldDB" id="A0A261G6E1"/>
<gene>
    <name evidence="5" type="ORF">BAQU_1060</name>
</gene>
<dbReference type="EMBL" id="MWXA01000005">
    <property type="protein sequence ID" value="OZG66988.1"/>
    <property type="molecule type" value="Genomic_DNA"/>
</dbReference>
<dbReference type="GO" id="GO:0016757">
    <property type="term" value="F:glycosyltransferase activity"/>
    <property type="evidence" value="ECO:0007669"/>
    <property type="project" value="UniProtKB-KW"/>
</dbReference>
<comment type="caution">
    <text evidence="5">The sequence shown here is derived from an EMBL/GenBank/DDBJ whole genome shotgun (WGS) entry which is preliminary data.</text>
</comment>
<evidence type="ECO:0000313" key="6">
    <source>
        <dbReference type="Proteomes" id="UP000216451"/>
    </source>
</evidence>
<evidence type="ECO:0000256" key="1">
    <source>
        <dbReference type="ARBA" id="ARBA00022676"/>
    </source>
</evidence>
<sequence>MTSKPVDDSASKQNTDHDPLQGRKLRIGIISPYSFETPGGVQFHIRDFAQELISRGHAVEVLAPGRRTTDMPLWVHTTGSSFSIPYNGSVAHLSYFGVAGMLARKWVRQGHFDLVHLHEPEVPSLSHKPLVMGFEPCPYVATFHAAFDTYPLALRICQSYLRSYLANVRAAICVSDSALDTARRYLRPSTPMSIIPNGINVQYFASATINPDWLGYQDHPTIGFLGRMGEERKGFDVFIKACSLVLQRYPHARFLCVGDGEAEGRKIIAAIEPAMMDHVEFLGRISDEDKARFYRSLSVYVAPQLGGESFGIVLAEAMAAGCPVVASDLKAFTDISKDGRAASLFRTGEYVDCAHAVEAILDDSARSHELSTEGMCAAFDYDWSSVADQILQVYADVLTGWRLRQPLSAQRHGFHNVAENV</sequence>
<keyword evidence="6" id="KW-1185">Reference proteome</keyword>
<dbReference type="PANTHER" id="PTHR45947:SF3">
    <property type="entry name" value="SULFOQUINOVOSYL TRANSFERASE SQD2"/>
    <property type="match status" value="1"/>
</dbReference>
<dbReference type="Gene3D" id="3.40.50.2000">
    <property type="entry name" value="Glycogen Phosphorylase B"/>
    <property type="match status" value="2"/>
</dbReference>
<keyword evidence="1" id="KW-0328">Glycosyltransferase</keyword>
<dbReference type="RefSeq" id="WP_094693400.1">
    <property type="nucleotide sequence ID" value="NZ_CALENZ010000022.1"/>
</dbReference>
<dbReference type="Pfam" id="PF13439">
    <property type="entry name" value="Glyco_transf_4"/>
    <property type="match status" value="1"/>
</dbReference>
<evidence type="ECO:0000256" key="3">
    <source>
        <dbReference type="SAM" id="MobiDB-lite"/>
    </source>
</evidence>